<sequence length="62" mass="7098">MCGFESGRDVIAMLNLEKKYLTSKGLALLAPMPIEPSLEVAVLFMKRWVRRMSLDKTLRTLK</sequence>
<organism evidence="1">
    <name type="scientific">Ignisphaera aggregans</name>
    <dbReference type="NCBI Taxonomy" id="334771"/>
    <lineage>
        <taxon>Archaea</taxon>
        <taxon>Thermoproteota</taxon>
        <taxon>Thermoprotei</taxon>
        <taxon>Desulfurococcales</taxon>
        <taxon>Desulfurococcaceae</taxon>
        <taxon>Ignisphaera</taxon>
    </lineage>
</organism>
<reference evidence="1" key="1">
    <citation type="journal article" date="2020" name="mSystems">
        <title>Genome- and Community-Level Interaction Insights into Carbon Utilization and Element Cycling Functions of Hydrothermarchaeota in Hydrothermal Sediment.</title>
        <authorList>
            <person name="Zhou Z."/>
            <person name="Liu Y."/>
            <person name="Xu W."/>
            <person name="Pan J."/>
            <person name="Luo Z.H."/>
            <person name="Li M."/>
        </authorList>
    </citation>
    <scope>NUCLEOTIDE SEQUENCE [LARGE SCALE GENOMIC DNA]</scope>
    <source>
        <strain evidence="1">SpSt-125</strain>
    </source>
</reference>
<dbReference type="AlphaFoldDB" id="A0A7J2U1H3"/>
<accession>A0A7J2U1H3</accession>
<name>A0A7J2U1H3_9CREN</name>
<proteinExistence type="predicted"/>
<gene>
    <name evidence="1" type="ORF">ENO26_00760</name>
</gene>
<dbReference type="EMBL" id="DSEU01000004">
    <property type="protein sequence ID" value="HEM66103.1"/>
    <property type="molecule type" value="Genomic_DNA"/>
</dbReference>
<protein>
    <submittedName>
        <fullName evidence="1">Uncharacterized protein</fullName>
    </submittedName>
</protein>
<evidence type="ECO:0000313" key="1">
    <source>
        <dbReference type="EMBL" id="HEM66103.1"/>
    </source>
</evidence>
<comment type="caution">
    <text evidence="1">The sequence shown here is derived from an EMBL/GenBank/DDBJ whole genome shotgun (WGS) entry which is preliminary data.</text>
</comment>